<feature type="compositionally biased region" description="Low complexity" evidence="1">
    <location>
        <begin position="296"/>
        <end position="305"/>
    </location>
</feature>
<evidence type="ECO:0000313" key="2">
    <source>
        <dbReference type="EMBL" id="KAE8236525.1"/>
    </source>
</evidence>
<organism evidence="2 3">
    <name type="scientific">Tilletia indica</name>
    <dbReference type="NCBI Taxonomy" id="43049"/>
    <lineage>
        <taxon>Eukaryota</taxon>
        <taxon>Fungi</taxon>
        <taxon>Dikarya</taxon>
        <taxon>Basidiomycota</taxon>
        <taxon>Ustilaginomycotina</taxon>
        <taxon>Exobasidiomycetes</taxon>
        <taxon>Tilletiales</taxon>
        <taxon>Tilletiaceae</taxon>
        <taxon>Tilletia</taxon>
    </lineage>
</organism>
<feature type="compositionally biased region" description="Acidic residues" evidence="1">
    <location>
        <begin position="262"/>
        <end position="275"/>
    </location>
</feature>
<gene>
    <name evidence="2" type="ORF">A4X13_0g9124</name>
</gene>
<proteinExistence type="predicted"/>
<dbReference type="AlphaFoldDB" id="A0A8T8SBQ1"/>
<reference evidence="2" key="2">
    <citation type="journal article" date="2019" name="IMA Fungus">
        <title>Genome sequencing and comparison of five Tilletia species to identify candidate genes for the detection of regulated species infecting wheat.</title>
        <authorList>
            <person name="Nguyen H.D.T."/>
            <person name="Sultana T."/>
            <person name="Kesanakurti P."/>
            <person name="Hambleton S."/>
        </authorList>
    </citation>
    <scope>NUCLEOTIDE SEQUENCE</scope>
    <source>
        <strain evidence="2">DAOMC 236416</strain>
    </source>
</reference>
<name>A0A8T8SBQ1_9BASI</name>
<accession>A0A8T8SBQ1</accession>
<keyword evidence="3" id="KW-1185">Reference proteome</keyword>
<feature type="non-terminal residue" evidence="2">
    <location>
        <position position="504"/>
    </location>
</feature>
<feature type="region of interest" description="Disordered" evidence="1">
    <location>
        <begin position="130"/>
        <end position="399"/>
    </location>
</feature>
<protein>
    <submittedName>
        <fullName evidence="2">Uncharacterized protein</fullName>
    </submittedName>
</protein>
<feature type="compositionally biased region" description="Basic and acidic residues" evidence="1">
    <location>
        <begin position="238"/>
        <end position="260"/>
    </location>
</feature>
<feature type="compositionally biased region" description="Polar residues" evidence="1">
    <location>
        <begin position="318"/>
        <end position="330"/>
    </location>
</feature>
<feature type="compositionally biased region" description="Acidic residues" evidence="1">
    <location>
        <begin position="153"/>
        <end position="166"/>
    </location>
</feature>
<dbReference type="EMBL" id="LWDF02002178">
    <property type="protein sequence ID" value="KAE8236525.1"/>
    <property type="molecule type" value="Genomic_DNA"/>
</dbReference>
<evidence type="ECO:0000256" key="1">
    <source>
        <dbReference type="SAM" id="MobiDB-lite"/>
    </source>
</evidence>
<reference evidence="2" key="1">
    <citation type="submission" date="2016-04" db="EMBL/GenBank/DDBJ databases">
        <authorList>
            <person name="Nguyen H.D."/>
            <person name="Samba Siva P."/>
            <person name="Cullis J."/>
            <person name="Levesque C.A."/>
            <person name="Hambleton S."/>
        </authorList>
    </citation>
    <scope>NUCLEOTIDE SEQUENCE</scope>
    <source>
        <strain evidence="2">DAOMC 236416</strain>
    </source>
</reference>
<feature type="compositionally biased region" description="Basic residues" evidence="1">
    <location>
        <begin position="280"/>
        <end position="295"/>
    </location>
</feature>
<feature type="compositionally biased region" description="Polar residues" evidence="1">
    <location>
        <begin position="378"/>
        <end position="387"/>
    </location>
</feature>
<feature type="compositionally biased region" description="Basic residues" evidence="1">
    <location>
        <begin position="360"/>
        <end position="370"/>
    </location>
</feature>
<dbReference type="Proteomes" id="UP000077521">
    <property type="component" value="Unassembled WGS sequence"/>
</dbReference>
<feature type="region of interest" description="Disordered" evidence="1">
    <location>
        <begin position="77"/>
        <end position="107"/>
    </location>
</feature>
<evidence type="ECO:0000313" key="3">
    <source>
        <dbReference type="Proteomes" id="UP000077521"/>
    </source>
</evidence>
<sequence length="504" mass="54127">MESASNQDQDHIRQAKLKIVNRIALVPELMGIVHKHNPEGVVQTLAEAVDAYMPSTRQTAGFTRFVLNRLQQLAATAAREGDGDSNDNPQAEAYIESTSDNEEDTDFEEVSFKLAEPDVIITAVRYAESVSRAKREPGAQGNTTVPSPKGANDAEEEEEGEEEEGGGGEGGVQGSDEGDGEEEPPQREILPPLPAVTRSSGGVTRISSADIATPSKDIAAGSADIGAPSKHTATTAEQKVDKGKGKAKDAALTDDERSAESELTEFDESESEEDLATSSKKNKRKRTRKSTRKSAGKSTGKSTGSSKEHQSRQGARAKTSTRGASKTPHSTAGEDSAAQRLKRGLNDEESEEGVDVVRPPGKKSRKRSARHSGDEGSDQPQSGSTANPAPELGQPADTDSGQAFLDVLKRGNIPEVWHRPLLIVHDILALGPLDPTRLINHAFAPASKLQIKFAKTTLVQGLSEEGIVPSVDRLEKGHEMQQATQLQEMLEVMHLFDMERQARV</sequence>
<comment type="caution">
    <text evidence="2">The sequence shown here is derived from an EMBL/GenBank/DDBJ whole genome shotgun (WGS) entry which is preliminary data.</text>
</comment>
<feature type="compositionally biased region" description="Polar residues" evidence="1">
    <location>
        <begin position="197"/>
        <end position="207"/>
    </location>
</feature>